<keyword evidence="1" id="KW-0812">Transmembrane</keyword>
<dbReference type="RefSeq" id="YP_009710678.1">
    <property type="nucleotide sequence ID" value="NC_045199.1"/>
</dbReference>
<dbReference type="AlphaFoldDB" id="A0A5Q0N4C3"/>
<geneLocation type="mitochondrion" evidence="2"/>
<name>A0A5Q0N4C3_AMAMU</name>
<feature type="transmembrane region" description="Helical" evidence="1">
    <location>
        <begin position="56"/>
        <end position="78"/>
    </location>
</feature>
<evidence type="ECO:0000256" key="1">
    <source>
        <dbReference type="SAM" id="Phobius"/>
    </source>
</evidence>
<sequence>MIKKLIKVFSSKLYDIAVSLAAFLSSKILKNIDKVSLLGILIVILQQFKQSNLFKIIIIFLKIIFAIMITYSIVLTFAPHFHFEIQHYEDYIKQSIYIYKHNLLEAYEVLMHGKKLKFL</sequence>
<keyword evidence="1" id="KW-0472">Membrane</keyword>
<dbReference type="GeneID" id="42437830"/>
<dbReference type="EMBL" id="MK993559">
    <property type="protein sequence ID" value="QFZ98627.1"/>
    <property type="molecule type" value="Genomic_DNA"/>
</dbReference>
<reference evidence="2" key="1">
    <citation type="journal article" name="Front. Microbiol.">
        <title>Comparative Mitogenome Analysis Reveals Mitochondrial Genome Differentiation in Ectomycorrhizal and Asymbiotic Amanita Species.</title>
        <authorList>
            <person name="Li Q."/>
            <person name="He X."/>
            <person name="Ren Y."/>
            <person name="Xiong C."/>
            <person name="Jin X."/>
            <person name="Peng L."/>
            <person name="Huang W."/>
        </authorList>
    </citation>
    <scope>NUCLEOTIDE SEQUENCE</scope>
</reference>
<keyword evidence="1" id="KW-1133">Transmembrane helix</keyword>
<proteinExistence type="predicted"/>
<gene>
    <name evidence="2" type="primary">orf119</name>
</gene>
<organism evidence="2">
    <name type="scientific">Amanita muscaria</name>
    <name type="common">Fly agaric</name>
    <name type="synonym">Agaricus muscarius</name>
    <dbReference type="NCBI Taxonomy" id="41956"/>
    <lineage>
        <taxon>Eukaryota</taxon>
        <taxon>Fungi</taxon>
        <taxon>Dikarya</taxon>
        <taxon>Basidiomycota</taxon>
        <taxon>Agaricomycotina</taxon>
        <taxon>Agaricomycetes</taxon>
        <taxon>Agaricomycetidae</taxon>
        <taxon>Agaricales</taxon>
        <taxon>Pluteineae</taxon>
        <taxon>Amanitaceae</taxon>
        <taxon>Amanita</taxon>
    </lineage>
</organism>
<keyword evidence="2" id="KW-0496">Mitochondrion</keyword>
<evidence type="ECO:0000313" key="2">
    <source>
        <dbReference type="EMBL" id="QFZ98627.1"/>
    </source>
</evidence>
<protein>
    <submittedName>
        <fullName evidence="2">Uncharacterized protein</fullName>
    </submittedName>
</protein>
<accession>A0A5Q0N4C3</accession>